<comment type="caution">
    <text evidence="5">The sequence shown here is derived from an EMBL/GenBank/DDBJ whole genome shotgun (WGS) entry which is preliminary data.</text>
</comment>
<keyword evidence="6" id="KW-1185">Reference proteome</keyword>
<evidence type="ECO:0000256" key="2">
    <source>
        <dbReference type="ARBA" id="ARBA00022723"/>
    </source>
</evidence>
<feature type="domain" description="CENP-V/GFA" evidence="4">
    <location>
        <begin position="10"/>
        <end position="145"/>
    </location>
</feature>
<name>A0AA39CX16_9EURO</name>
<dbReference type="PROSITE" id="PS51891">
    <property type="entry name" value="CENP_V_GFA"/>
    <property type="match status" value="1"/>
</dbReference>
<evidence type="ECO:0000259" key="4">
    <source>
        <dbReference type="PROSITE" id="PS51891"/>
    </source>
</evidence>
<dbReference type="GO" id="GO:0016846">
    <property type="term" value="F:carbon-sulfur lyase activity"/>
    <property type="evidence" value="ECO:0007669"/>
    <property type="project" value="InterPro"/>
</dbReference>
<gene>
    <name evidence="5" type="ORF">H2204_007453</name>
</gene>
<keyword evidence="2" id="KW-0479">Metal-binding</keyword>
<dbReference type="GO" id="GO:0046872">
    <property type="term" value="F:metal ion binding"/>
    <property type="evidence" value="ECO:0007669"/>
    <property type="project" value="UniProtKB-KW"/>
</dbReference>
<reference evidence="5" key="1">
    <citation type="submission" date="2022-10" db="EMBL/GenBank/DDBJ databases">
        <title>Culturing micro-colonial fungi from biological soil crusts in the Mojave desert and describing Neophaeococcomyces mojavensis, and introducing the new genera and species Taxawa tesnikishii.</title>
        <authorList>
            <person name="Kurbessoian T."/>
            <person name="Stajich J.E."/>
        </authorList>
    </citation>
    <scope>NUCLEOTIDE SEQUENCE</scope>
    <source>
        <strain evidence="5">TK_35</strain>
    </source>
</reference>
<dbReference type="EMBL" id="JAPDRN010000050">
    <property type="protein sequence ID" value="KAJ9633063.1"/>
    <property type="molecule type" value="Genomic_DNA"/>
</dbReference>
<dbReference type="PANTHER" id="PTHR28620:SF1">
    <property type="entry name" value="CENP-V_GFA DOMAIN-CONTAINING PROTEIN"/>
    <property type="match status" value="1"/>
</dbReference>
<proteinExistence type="inferred from homology"/>
<evidence type="ECO:0000313" key="5">
    <source>
        <dbReference type="EMBL" id="KAJ9633063.1"/>
    </source>
</evidence>
<dbReference type="AlphaFoldDB" id="A0AA39CX16"/>
<dbReference type="InterPro" id="IPR011057">
    <property type="entry name" value="Mss4-like_sf"/>
</dbReference>
<dbReference type="Gene3D" id="2.170.150.70">
    <property type="match status" value="1"/>
</dbReference>
<keyword evidence="3" id="KW-0862">Zinc</keyword>
<protein>
    <recommendedName>
        <fullName evidence="4">CENP-V/GFA domain-containing protein</fullName>
    </recommendedName>
</protein>
<dbReference type="InterPro" id="IPR052355">
    <property type="entry name" value="CENP-V-like"/>
</dbReference>
<dbReference type="InterPro" id="IPR006913">
    <property type="entry name" value="CENP-V/GFA"/>
</dbReference>
<dbReference type="SUPFAM" id="SSF51316">
    <property type="entry name" value="Mss4-like"/>
    <property type="match status" value="1"/>
</dbReference>
<sequence length="146" mass="16842">MAAEAENVPIPSSCHCGAIKVTVPRLPQYTNYCQCTICRRYGVAWAYYHPDEVKIETKPDAITRQYIWGDRTASFNFCDNCGCMCYWWPLGPRPTDGEEYMMGVNTNNMDPEVLKYVDRKFSYSYVKVPMKAKDATHPEDLATYEH</sequence>
<evidence type="ECO:0000256" key="3">
    <source>
        <dbReference type="ARBA" id="ARBA00022833"/>
    </source>
</evidence>
<accession>A0AA39CX16</accession>
<dbReference type="PANTHER" id="PTHR28620">
    <property type="entry name" value="CENTROMERE PROTEIN V"/>
    <property type="match status" value="1"/>
</dbReference>
<comment type="similarity">
    <text evidence="1">Belongs to the Gfa family.</text>
</comment>
<dbReference type="Proteomes" id="UP001172681">
    <property type="component" value="Unassembled WGS sequence"/>
</dbReference>
<evidence type="ECO:0000256" key="1">
    <source>
        <dbReference type="ARBA" id="ARBA00005495"/>
    </source>
</evidence>
<organism evidence="5 6">
    <name type="scientific">Knufia peltigerae</name>
    <dbReference type="NCBI Taxonomy" id="1002370"/>
    <lineage>
        <taxon>Eukaryota</taxon>
        <taxon>Fungi</taxon>
        <taxon>Dikarya</taxon>
        <taxon>Ascomycota</taxon>
        <taxon>Pezizomycotina</taxon>
        <taxon>Eurotiomycetes</taxon>
        <taxon>Chaetothyriomycetidae</taxon>
        <taxon>Chaetothyriales</taxon>
        <taxon>Trichomeriaceae</taxon>
        <taxon>Knufia</taxon>
    </lineage>
</organism>
<evidence type="ECO:0000313" key="6">
    <source>
        <dbReference type="Proteomes" id="UP001172681"/>
    </source>
</evidence>
<dbReference type="Pfam" id="PF04828">
    <property type="entry name" value="GFA"/>
    <property type="match status" value="1"/>
</dbReference>